<dbReference type="AlphaFoldDB" id="A0A238T8U6"/>
<keyword evidence="1 2" id="KW-0663">Pyridoxal phosphate</keyword>
<evidence type="ECO:0000256" key="4">
    <source>
        <dbReference type="RuleBase" id="RU004514"/>
    </source>
</evidence>
<reference evidence="6" key="1">
    <citation type="submission" date="2017-05" db="EMBL/GenBank/DDBJ databases">
        <authorList>
            <person name="Song R."/>
            <person name="Chenine A.L."/>
            <person name="Ruprecht R.M."/>
        </authorList>
    </citation>
    <scope>NUCLEOTIDE SEQUENCE</scope>
    <source>
        <strain evidence="6">Kingella_eburonensis</strain>
    </source>
</reference>
<evidence type="ECO:0000313" key="6">
    <source>
        <dbReference type="EMBL" id="SMQ11890.1"/>
    </source>
</evidence>
<dbReference type="CDD" id="cd06824">
    <property type="entry name" value="PLPDE_III_Yggs_like"/>
    <property type="match status" value="1"/>
</dbReference>
<dbReference type="PANTHER" id="PTHR10146:SF14">
    <property type="entry name" value="PYRIDOXAL PHOSPHATE HOMEOSTASIS PROTEIN"/>
    <property type="match status" value="1"/>
</dbReference>
<evidence type="ECO:0000256" key="1">
    <source>
        <dbReference type="ARBA" id="ARBA00022898"/>
    </source>
</evidence>
<evidence type="ECO:0000259" key="5">
    <source>
        <dbReference type="Pfam" id="PF01168"/>
    </source>
</evidence>
<evidence type="ECO:0000256" key="3">
    <source>
        <dbReference type="PIRSR" id="PIRSR004848-1"/>
    </source>
</evidence>
<sequence>MPLETNRQHVLAQIRTAEATAHRVSGSVQLIAVSKTFPANDIRTLYQHGQHDFGENYIQEWHDKTQTLADCPEIQWHIIGHVQSNKSRPVAEHAHWLHTLDRTKLAQRLSEQRPDNLPDLQVLIEINIANEAAKHGIAPEELLPLARTIGALPKLNLRGLMCVAQADADETKLRRQFSQMQDLLAELQTVAPQADTLSMGMSSDMAIAIECGATIVRVGSAIFGKRDYAK</sequence>
<keyword evidence="8" id="KW-1185">Reference proteome</keyword>
<organism evidence="7 8">
    <name type="scientific">Kingella negevensis</name>
    <dbReference type="NCBI Taxonomy" id="1522312"/>
    <lineage>
        <taxon>Bacteria</taxon>
        <taxon>Pseudomonadati</taxon>
        <taxon>Pseudomonadota</taxon>
        <taxon>Betaproteobacteria</taxon>
        <taxon>Neisseriales</taxon>
        <taxon>Neisseriaceae</taxon>
        <taxon>Kingella</taxon>
    </lineage>
</organism>
<dbReference type="EMBL" id="FXUV01000010">
    <property type="protein sequence ID" value="SMQ11890.1"/>
    <property type="molecule type" value="Genomic_DNA"/>
</dbReference>
<dbReference type="FunFam" id="3.20.20.10:FF:000018">
    <property type="entry name" value="Pyridoxal phosphate homeostasis protein"/>
    <property type="match status" value="1"/>
</dbReference>
<evidence type="ECO:0000313" key="7">
    <source>
        <dbReference type="EMBL" id="SNB54785.1"/>
    </source>
</evidence>
<dbReference type="InterPro" id="IPR011078">
    <property type="entry name" value="PyrdxlP_homeostasis"/>
</dbReference>
<reference evidence="7 8" key="2">
    <citation type="submission" date="2017-06" db="EMBL/GenBank/DDBJ databases">
        <authorList>
            <person name="Kim H.J."/>
            <person name="Triplett B.A."/>
        </authorList>
    </citation>
    <scope>NUCLEOTIDE SEQUENCE [LARGE SCALE GENOMIC DNA]</scope>
    <source>
        <strain evidence="7">Kingella_eburonensis</strain>
    </source>
</reference>
<accession>A0A238T8U6</accession>
<comment type="function">
    <text evidence="2">Pyridoxal 5'-phosphate (PLP)-binding protein, which is involved in PLP homeostasis.</text>
</comment>
<dbReference type="STRING" id="1522312.GCA_900177895_01298"/>
<dbReference type="InterPro" id="IPR001608">
    <property type="entry name" value="Ala_racemase_N"/>
</dbReference>
<evidence type="ECO:0000256" key="2">
    <source>
        <dbReference type="HAMAP-Rule" id="MF_02087"/>
    </source>
</evidence>
<protein>
    <recommendedName>
        <fullName evidence="2">Pyridoxal phosphate homeostasis protein</fullName>
        <shortName evidence="2">PLP homeostasis protein</shortName>
    </recommendedName>
</protein>
<dbReference type="GO" id="GO:0030170">
    <property type="term" value="F:pyridoxal phosphate binding"/>
    <property type="evidence" value="ECO:0007669"/>
    <property type="project" value="UniProtKB-UniRule"/>
</dbReference>
<dbReference type="Proteomes" id="UP000215450">
    <property type="component" value="Unassembled WGS sequence"/>
</dbReference>
<dbReference type="RefSeq" id="WP_095061974.1">
    <property type="nucleotide sequence ID" value="NZ_FXUV02000002.1"/>
</dbReference>
<dbReference type="EMBL" id="FXUV02000002">
    <property type="protein sequence ID" value="SNB54785.1"/>
    <property type="molecule type" value="Genomic_DNA"/>
</dbReference>
<evidence type="ECO:0000313" key="8">
    <source>
        <dbReference type="Proteomes" id="UP000215450"/>
    </source>
</evidence>
<name>A0A238T8U6_9NEIS</name>
<proteinExistence type="inferred from homology"/>
<dbReference type="OrthoDB" id="9804072at2"/>
<dbReference type="Gene3D" id="3.20.20.10">
    <property type="entry name" value="Alanine racemase"/>
    <property type="match status" value="1"/>
</dbReference>
<dbReference type="PIRSF" id="PIRSF004848">
    <property type="entry name" value="YBL036c_PLPDEIII"/>
    <property type="match status" value="1"/>
</dbReference>
<feature type="domain" description="Alanine racemase N-terminal" evidence="5">
    <location>
        <begin position="22"/>
        <end position="226"/>
    </location>
</feature>
<dbReference type="NCBIfam" id="TIGR00044">
    <property type="entry name" value="YggS family pyridoxal phosphate-dependent enzyme"/>
    <property type="match status" value="1"/>
</dbReference>
<dbReference type="HAMAP" id="MF_02087">
    <property type="entry name" value="PLP_homeostasis"/>
    <property type="match status" value="1"/>
</dbReference>
<dbReference type="Pfam" id="PF01168">
    <property type="entry name" value="Ala_racemase_N"/>
    <property type="match status" value="1"/>
</dbReference>
<dbReference type="InterPro" id="IPR029066">
    <property type="entry name" value="PLP-binding_barrel"/>
</dbReference>
<dbReference type="PANTHER" id="PTHR10146">
    <property type="entry name" value="PROLINE SYNTHETASE CO-TRANSCRIBED BACTERIAL HOMOLOG PROTEIN"/>
    <property type="match status" value="1"/>
</dbReference>
<comment type="cofactor">
    <cofactor evidence="3">
        <name>pyridoxal 5'-phosphate</name>
        <dbReference type="ChEBI" id="CHEBI:597326"/>
    </cofactor>
</comment>
<comment type="similarity">
    <text evidence="2 4">Belongs to the pyridoxal phosphate-binding protein YggS/PROSC family.</text>
</comment>
<dbReference type="SUPFAM" id="SSF51419">
    <property type="entry name" value="PLP-binding barrel"/>
    <property type="match status" value="1"/>
</dbReference>
<feature type="modified residue" description="N6-(pyridoxal phosphate)lysine" evidence="2 3">
    <location>
        <position position="35"/>
    </location>
</feature>
<gene>
    <name evidence="7" type="ORF">KEBURONENSIS_00773</name>
    <name evidence="6" type="ORF">KEBURONENSIS_00894</name>
</gene>